<name>A0AAD1HG69_9MYCO</name>
<sequence>MTSRVALRAAAIVGAAAMAGVATAPVAQADDWALNGRYLATSNGDWAQINEVYHDLPSVRSTWTIAMTCTTYITCSGRVDSDEGWSADIVITNSEYIVDVVRPNWEPCPDGTAIEGHQRFRFFPVAPSGFLQPGSRVFAGIDKTRGRSGGCGKNDTLQIEIPFRLEKLD</sequence>
<dbReference type="KEGG" id="mmor:MMOR_58230"/>
<evidence type="ECO:0000313" key="2">
    <source>
        <dbReference type="EMBL" id="BBX04887.1"/>
    </source>
</evidence>
<evidence type="ECO:0000256" key="1">
    <source>
        <dbReference type="SAM" id="SignalP"/>
    </source>
</evidence>
<keyword evidence="3" id="KW-1185">Reference proteome</keyword>
<dbReference type="AlphaFoldDB" id="A0AAD1HG69"/>
<accession>A0AAD1HG69</accession>
<dbReference type="PROSITE" id="PS51318">
    <property type="entry name" value="TAT"/>
    <property type="match status" value="1"/>
</dbReference>
<dbReference type="RefSeq" id="WP_083150600.1">
    <property type="nucleotide sequence ID" value="NZ_AP022560.1"/>
</dbReference>
<reference evidence="2 3" key="1">
    <citation type="journal article" date="2019" name="Emerg. Microbes Infect.">
        <title>Comprehensive subspecies identification of 175 nontuberculous mycobacteria species based on 7547 genomic profiles.</title>
        <authorList>
            <person name="Matsumoto Y."/>
            <person name="Kinjo T."/>
            <person name="Motooka D."/>
            <person name="Nabeya D."/>
            <person name="Jung N."/>
            <person name="Uechi K."/>
            <person name="Horii T."/>
            <person name="Iida T."/>
            <person name="Fujita J."/>
            <person name="Nakamura S."/>
        </authorList>
    </citation>
    <scope>NUCLEOTIDE SEQUENCE [LARGE SCALE GENOMIC DNA]</scope>
    <source>
        <strain evidence="2 3">JCM 6375</strain>
    </source>
</reference>
<proteinExistence type="predicted"/>
<organism evidence="2 3">
    <name type="scientific">Mycolicibacterium moriokaense</name>
    <dbReference type="NCBI Taxonomy" id="39691"/>
    <lineage>
        <taxon>Bacteria</taxon>
        <taxon>Bacillati</taxon>
        <taxon>Actinomycetota</taxon>
        <taxon>Actinomycetes</taxon>
        <taxon>Mycobacteriales</taxon>
        <taxon>Mycobacteriaceae</taxon>
        <taxon>Mycolicibacterium</taxon>
    </lineage>
</organism>
<dbReference type="EMBL" id="AP022560">
    <property type="protein sequence ID" value="BBX04887.1"/>
    <property type="molecule type" value="Genomic_DNA"/>
</dbReference>
<keyword evidence="1" id="KW-0732">Signal</keyword>
<gene>
    <name evidence="2" type="ORF">MMOR_58230</name>
</gene>
<dbReference type="Proteomes" id="UP000466681">
    <property type="component" value="Chromosome"/>
</dbReference>
<evidence type="ECO:0000313" key="3">
    <source>
        <dbReference type="Proteomes" id="UP000466681"/>
    </source>
</evidence>
<protein>
    <recommendedName>
        <fullName evidence="4">Secreted protein</fullName>
    </recommendedName>
</protein>
<feature type="chain" id="PRO_5042070327" description="Secreted protein" evidence="1">
    <location>
        <begin position="30"/>
        <end position="169"/>
    </location>
</feature>
<evidence type="ECO:0008006" key="4">
    <source>
        <dbReference type="Google" id="ProtNLM"/>
    </source>
</evidence>
<dbReference type="InterPro" id="IPR006311">
    <property type="entry name" value="TAT_signal"/>
</dbReference>
<feature type="signal peptide" evidence="1">
    <location>
        <begin position="1"/>
        <end position="29"/>
    </location>
</feature>